<evidence type="ECO:0000313" key="1">
    <source>
        <dbReference type="EMBL" id="KAG5622069.1"/>
    </source>
</evidence>
<comment type="caution">
    <text evidence="1">The sequence shown here is derived from an EMBL/GenBank/DDBJ whole genome shotgun (WGS) entry which is preliminary data.</text>
</comment>
<evidence type="ECO:0000313" key="2">
    <source>
        <dbReference type="Proteomes" id="UP000824120"/>
    </source>
</evidence>
<gene>
    <name evidence="1" type="ORF">H5410_007287</name>
</gene>
<keyword evidence="2" id="KW-1185">Reference proteome</keyword>
<dbReference type="OrthoDB" id="407275at2759"/>
<dbReference type="AlphaFoldDB" id="A0A9J6ABN8"/>
<name>A0A9J6ABN8_SOLCO</name>
<dbReference type="EMBL" id="JACXVP010000002">
    <property type="protein sequence ID" value="KAG5622069.1"/>
    <property type="molecule type" value="Genomic_DNA"/>
</dbReference>
<organism evidence="1 2">
    <name type="scientific">Solanum commersonii</name>
    <name type="common">Commerson's wild potato</name>
    <name type="synonym">Commerson's nightshade</name>
    <dbReference type="NCBI Taxonomy" id="4109"/>
    <lineage>
        <taxon>Eukaryota</taxon>
        <taxon>Viridiplantae</taxon>
        <taxon>Streptophyta</taxon>
        <taxon>Embryophyta</taxon>
        <taxon>Tracheophyta</taxon>
        <taxon>Spermatophyta</taxon>
        <taxon>Magnoliopsida</taxon>
        <taxon>eudicotyledons</taxon>
        <taxon>Gunneridae</taxon>
        <taxon>Pentapetalae</taxon>
        <taxon>asterids</taxon>
        <taxon>lamiids</taxon>
        <taxon>Solanales</taxon>
        <taxon>Solanaceae</taxon>
        <taxon>Solanoideae</taxon>
        <taxon>Solaneae</taxon>
        <taxon>Solanum</taxon>
    </lineage>
</organism>
<dbReference type="Proteomes" id="UP000824120">
    <property type="component" value="Chromosome 2"/>
</dbReference>
<sequence>MLMDEFRIENQRVKLLDIIEKVTIFNVTRMLEQNSSESPIRRGQRTIYAFFTTMFVGGVDELLHKMQDSFRN</sequence>
<accession>A0A9J6ABN8</accession>
<protein>
    <submittedName>
        <fullName evidence="1">Uncharacterized protein</fullName>
    </submittedName>
</protein>
<reference evidence="1 2" key="1">
    <citation type="submission" date="2020-09" db="EMBL/GenBank/DDBJ databases">
        <title>De no assembly of potato wild relative species, Solanum commersonii.</title>
        <authorList>
            <person name="Cho K."/>
        </authorList>
    </citation>
    <scope>NUCLEOTIDE SEQUENCE [LARGE SCALE GENOMIC DNA]</scope>
    <source>
        <strain evidence="1">LZ3.2</strain>
        <tissue evidence="1">Leaf</tissue>
    </source>
</reference>
<proteinExistence type="predicted"/>